<name>A0A6B0UAU6_IXORI</name>
<keyword evidence="1" id="KW-0472">Membrane</keyword>
<feature type="transmembrane region" description="Helical" evidence="1">
    <location>
        <begin position="15"/>
        <end position="33"/>
    </location>
</feature>
<reference evidence="2" key="1">
    <citation type="submission" date="2019-12" db="EMBL/GenBank/DDBJ databases">
        <title>An insight into the sialome of adult female Ixodes ricinus ticks feeding for 6 days.</title>
        <authorList>
            <person name="Perner J."/>
            <person name="Ribeiro J.M.C."/>
        </authorList>
    </citation>
    <scope>NUCLEOTIDE SEQUENCE</scope>
    <source>
        <strain evidence="2">Semi-engorged</strain>
        <tissue evidence="2">Salivary glands</tissue>
    </source>
</reference>
<evidence type="ECO:0000313" key="2">
    <source>
        <dbReference type="EMBL" id="MXU87601.1"/>
    </source>
</evidence>
<dbReference type="EMBL" id="GIFC01005518">
    <property type="protein sequence ID" value="MXU87601.1"/>
    <property type="molecule type" value="Transcribed_RNA"/>
</dbReference>
<keyword evidence="1" id="KW-0812">Transmembrane</keyword>
<proteinExistence type="predicted"/>
<keyword evidence="1" id="KW-1133">Transmembrane helix</keyword>
<dbReference type="AlphaFoldDB" id="A0A6B0UAU6"/>
<evidence type="ECO:0000256" key="1">
    <source>
        <dbReference type="SAM" id="Phobius"/>
    </source>
</evidence>
<protein>
    <submittedName>
        <fullName evidence="2">Uncharacterized protein</fullName>
    </submittedName>
</protein>
<accession>A0A6B0UAU6</accession>
<sequence length="97" mass="11386">MDLPKIFVFKCEPPLCWVFFFFFFFCTLCWFYFEVSIQRTVLHECNENDLAVCCRCALPTSLELPPALDSPVFETGWYSGGHFDVNVLFVFVYIKVT</sequence>
<organism evidence="2">
    <name type="scientific">Ixodes ricinus</name>
    <name type="common">Common tick</name>
    <name type="synonym">Acarus ricinus</name>
    <dbReference type="NCBI Taxonomy" id="34613"/>
    <lineage>
        <taxon>Eukaryota</taxon>
        <taxon>Metazoa</taxon>
        <taxon>Ecdysozoa</taxon>
        <taxon>Arthropoda</taxon>
        <taxon>Chelicerata</taxon>
        <taxon>Arachnida</taxon>
        <taxon>Acari</taxon>
        <taxon>Parasitiformes</taxon>
        <taxon>Ixodida</taxon>
        <taxon>Ixodoidea</taxon>
        <taxon>Ixodidae</taxon>
        <taxon>Ixodinae</taxon>
        <taxon>Ixodes</taxon>
    </lineage>
</organism>